<keyword evidence="7" id="KW-0548">Nucleotidyltransferase</keyword>
<evidence type="ECO:0000256" key="5">
    <source>
        <dbReference type="ARBA" id="ARBA00022670"/>
    </source>
</evidence>
<dbReference type="SUPFAM" id="SSF56672">
    <property type="entry name" value="DNA/RNA polymerases"/>
    <property type="match status" value="1"/>
</dbReference>
<keyword evidence="15" id="KW-1133">Transmembrane helix</keyword>
<accession>A0A8K1ZLQ0</accession>
<dbReference type="InterPro" id="IPR043502">
    <property type="entry name" value="DNA/RNA_pol_sf"/>
</dbReference>
<evidence type="ECO:0000256" key="12">
    <source>
        <dbReference type="ARBA" id="ARBA00022840"/>
    </source>
</evidence>
<proteinExistence type="predicted"/>
<evidence type="ECO:0000259" key="18">
    <source>
        <dbReference type="Pfam" id="PF00910"/>
    </source>
</evidence>
<dbReference type="InterPro" id="IPR009003">
    <property type="entry name" value="Peptidase_S1_PA"/>
</dbReference>
<keyword evidence="5" id="KW-0645">Protease</keyword>
<dbReference type="InterPro" id="IPR043128">
    <property type="entry name" value="Rev_trsase/Diguanyl_cyclase"/>
</dbReference>
<evidence type="ECO:0000256" key="9">
    <source>
        <dbReference type="ARBA" id="ARBA00022801"/>
    </source>
</evidence>
<dbReference type="GO" id="GO:0003968">
    <property type="term" value="F:RNA-directed RNA polymerase activity"/>
    <property type="evidence" value="ECO:0007669"/>
    <property type="project" value="UniProtKB-KW"/>
</dbReference>
<dbReference type="InterPro" id="IPR001205">
    <property type="entry name" value="RNA-dir_pol_C"/>
</dbReference>
<evidence type="ECO:0000259" key="17">
    <source>
        <dbReference type="Pfam" id="PF00680"/>
    </source>
</evidence>
<evidence type="ECO:0000256" key="14">
    <source>
        <dbReference type="ARBA" id="ARBA00022953"/>
    </source>
</evidence>
<evidence type="ECO:0000259" key="16">
    <source>
        <dbReference type="Pfam" id="PF00073"/>
    </source>
</evidence>
<evidence type="ECO:0000256" key="8">
    <source>
        <dbReference type="ARBA" id="ARBA00022741"/>
    </source>
</evidence>
<keyword evidence="6" id="KW-0808">Transferase</keyword>
<dbReference type="SUPFAM" id="SSF88633">
    <property type="entry name" value="Positive stranded ssRNA viruses"/>
    <property type="match status" value="2"/>
</dbReference>
<dbReference type="GO" id="GO:0003723">
    <property type="term" value="F:RNA binding"/>
    <property type="evidence" value="ECO:0007669"/>
    <property type="project" value="InterPro"/>
</dbReference>
<keyword evidence="15" id="KW-0472">Membrane</keyword>
<dbReference type="Gene3D" id="3.30.70.270">
    <property type="match status" value="1"/>
</dbReference>
<dbReference type="EMBL" id="MZ956593">
    <property type="protein sequence ID" value="UGV21557.1"/>
    <property type="molecule type" value="Genomic_RNA"/>
</dbReference>
<dbReference type="InterPro" id="IPR000605">
    <property type="entry name" value="Helicase_SF3_ssDNA/RNA_vir"/>
</dbReference>
<feature type="transmembrane region" description="Helical" evidence="15">
    <location>
        <begin position="1933"/>
        <end position="1953"/>
    </location>
</feature>
<protein>
    <recommendedName>
        <fullName evidence="2">Genome polyprotein</fullName>
    </recommendedName>
</protein>
<evidence type="ECO:0000256" key="6">
    <source>
        <dbReference type="ARBA" id="ARBA00022679"/>
    </source>
</evidence>
<dbReference type="Pfam" id="PF00680">
    <property type="entry name" value="RdRP_1"/>
    <property type="match status" value="1"/>
</dbReference>
<keyword evidence="14" id="KW-0693">Viral RNA replication</keyword>
<dbReference type="InterPro" id="IPR001676">
    <property type="entry name" value="Picornavirus_capsid"/>
</dbReference>
<evidence type="ECO:0000256" key="1">
    <source>
        <dbReference type="ARBA" id="ARBA00004328"/>
    </source>
</evidence>
<keyword evidence="12" id="KW-0067">ATP-binding</keyword>
<evidence type="ECO:0000256" key="3">
    <source>
        <dbReference type="ARBA" id="ARBA00022484"/>
    </source>
</evidence>
<keyword evidence="8" id="KW-0547">Nucleotide-binding</keyword>
<dbReference type="InterPro" id="IPR029053">
    <property type="entry name" value="Viral_coat"/>
</dbReference>
<feature type="domain" description="RNA-directed RNA polymerase C-terminal" evidence="17">
    <location>
        <begin position="2591"/>
        <end position="2957"/>
    </location>
</feature>
<dbReference type="InterPro" id="IPR043504">
    <property type="entry name" value="Peptidase_S1_PA_chymotrypsin"/>
</dbReference>
<evidence type="ECO:0000313" key="19">
    <source>
        <dbReference type="EMBL" id="UGV21557.1"/>
    </source>
</evidence>
<evidence type="ECO:0000256" key="2">
    <source>
        <dbReference type="ARBA" id="ARBA00020107"/>
    </source>
</evidence>
<keyword evidence="15" id="KW-0812">Transmembrane</keyword>
<keyword evidence="9" id="KW-0378">Hydrolase</keyword>
<dbReference type="GO" id="GO:0008234">
    <property type="term" value="F:cysteine-type peptidase activity"/>
    <property type="evidence" value="ECO:0007669"/>
    <property type="project" value="UniProtKB-KW"/>
</dbReference>
<dbReference type="SUPFAM" id="SSF50494">
    <property type="entry name" value="Trypsin-like serine proteases"/>
    <property type="match status" value="1"/>
</dbReference>
<sequence length="3092" mass="347989">MATSTTCAEPVVQPPLTPPVLTVNSEMSKLSLENVNVSVETQTIKPSVDYSSAKPKMSEWNENSVLPALGSRAVVLIKRLQPVLSQFADLTQQKMTPANVLKIEDFAQSNAPTINDFCNHLTQEGFSYTEKTHMSSFNAQTVYHTRIDTVNHVTAWTSRTRNRSQIVAKLYFVSKLYDLLTVQSQSDTNVISNVRENPEDALFQTTASQLESNTEITQGADVSTPLVVTHPDELQRQATTEPIYNYPLMTERFVRVAHVLLNQTDTPDQLIWSLNLPDGVYDALDSTTSSVLRSFTSIACDVELTFKVNANQAQCGRYVISHFPARQLCPNVYDNVYRQLQRFHAIIDVASSNDVVYKVPYEFVRPWVGIQTDEAGVIRGGQFATITLTALSPVRIAESGVQTVPVNIYARLSNVRLTGMRYPVAAQSLEPEGTTTPSPSTIAQLPESSPDLFDSVINIAGFAAKAVSTLSDPIGTISSVLHPTLAKGVEKMTTFVGGINNDHPPNIQPPNPLMPQSTHSFANAVGAVPLRKLRVEPTSNTPQLKDFHTSNTPTTTTEIAQIPSFFTRFNVSTNNNSGDLLTNLPVAILDPRYTFGPVVPGALPRPNSNAVADVRVYRQFPTVSYLGMMYTDYVGALVYEFDAVKTPSHNFSMQVAYIPFNGSPSDVTTEAQMQSCKWTTLDFRTNNRAKFVTPFISFHLMRQYPHNSIGIGDLPNDPTWNIDSNNFGNNLNRVSQITQGINVPMRDPGKIVIRLVNPLNPTPIVSNTIEVLVYVSAAPGFKYLVPRPFKGLPSNIPMRAYEAPPTALIPANTPANFVNQRIPAQSALPDTQAGDEMTPPTNNPKKTFGTLIQSMELHDDIMTICKRNYFYTSLKASYMATQTGDNAYAAWSDFPMFATIPVSPYCVPNNFSDELSPAQVIRGPINPREALMFCFRWMRGSINITTILKPANGFDKKPIMITHVPPVTLPSYFSGTKLFPYTWPSNDSACPPFHNTPGCGFASEPIIPSVNPTMTVEVPFYNPANYLDLQSPLNYNTNFPQTLSKWNDLTPWTLGQLEFATMDNIPPGLGANDSWMAENQFSVNCYSSLGDDAQLYTFMGTPPVHPGSTVRNLIFAGGLGDVPIRSQSREEINTLLVQSGVEQNPGPPVHSSLLPSFFGSSSNTDSSDSRAEPNWWDNVKALIRLPHTINKITQTVDVVTQKFEDLKRNLALLVPEINLVQLSIAITALLNAYINPSKLAILTSVLTFFSLFPFVLTEVIDSLLARIITLFRPTNMPVAQSNESFYESNSAIVSIFTSLFIEGMLVRDKVKTLPKCEENVSAIVTRYLGVINFSRTGIVCVIVYRVCTALTALWNRLRRWCESYKCVTLLEVDQNFIDNFMKDYAYVMAEINADVINFTKINKDRYWTTVISAYYLQAVMVKYKTSNPHLKTACTQIIQRANVLNSKVTAPPVRYEPYVMWMYGKPGVGKTTVLHEIMIDLAKSLNVHYPADPIYVVKPTSAYMNGLNRQPIVVFDDCGATSDNIVEPVLLSNFMAMKTCARMLIDKPRLEDKDAEFVAPLVGCTSNMKYWPVENAVRDKAALDRRRDILVKVDWSPESREFFARNPGVEWKVSSLPEELRQNFAYQRFTVEHDVYRTGHVPEGFQPRTPDPSRTFEEFREFILQEHKKYHDLQVDLMYKRYKKSLSLAKKASETLTDPASLKLALISITLGCEEGDSDVPLETLRHALLTLERTMPEYYRTLPETTRSQLSHMSRMQPPPVEDPVVGQSNMDFVYVPTNTGSPWYRQKVAHLEDREPDRIGFLERATQYMSSWTDSPLPDWVKPQCFSLDFDVNSTCTICHKPVTELALTNYVKTLCPNSVEGNVHWTCHECHSNSPPAAIHNIMCGYCRCPSVAVVAHQQVKVNNYKKAWYLLKLGTKLLTKMACYVLDRIQMIAIVSYFVFLISMICMLMSNVASEQRINTNTSNDIQWYIEHFGTLPEDYLGRDSQSRPMFSEDGQVYVLNNGSYIPIVDAVTAQAPPPEEPPQDVPFTTEPNIPVRRLPKCIHTTCNAIDNPLYVENADEEEPTYEIQFMFGVAVIAKWPLHFCETPQDLPPGLTDAEIETHMNAPATPFTTERCAYKNAFPTINARMLETHRNLWIEEPETIPKPYRKPSAQVPDNEPVEVSKWRLVQVHLIEMIRKKIVPILTHTIKFILDYMYTIIGLLAVIFGFYYGYRLLWSDTDGYYPEVEAQSMGDYNEGHSQVLQRKNKSTRTIIRSRQVYPVGQSQEPMPQNIDSTYNLVKKNTVKLKFGSLNIDAIGIYGSTILIPRHSYAAILHYEEGAETIVTHRNFSRTLQLSQCEVVDYREFEMVAITLPTCFSFRNIIRNLNKSTDAEYTFPSKIWVASTARETMKYVEVSGITENAPIVSSLKLYGKRFDYLNSVPLTFRVKGFQAYGLCMSIAMDESGQILGFHIGGLDHTNEGYLVPVFSDYFTVEAQSLGSMRYIRTVDDAPYHKNVSKIRPSVIAPLMHDSITEPCIQSRNDPRLSEPCDPLIAGCLTIGAPTNPPSPQLLPIVEDAVFDCLVDKFPIPFTTAPTTVDVAIAPRLPKLNSLDKNTSVGYPLNIYYVKKSDIIDYDKDGSLIWKKPKERESFLRSYAQREKGSPPETIYVAHLKDERRRPEKNRKPGGTRVFHISPFELMVSSRMALLPFLEACVSDPIASCHAITLNPDSFQWTQMINKFTAKGNNFIQLDFSKFSDSMPHEFVSLFFNLVRRYYQKHQMMNPAMENVIKSLQNDIMHSRVLVYSDLYEITNGVLQGHPLTAQLNSFVNILEQVYIYSVITNNTPYQFFEDCAIMVMGDDVVISTSDSVIEHYNAQTITQAFATLNVTVTDPFDKTLPSDLMPKSYPVREFVLLSRSVSLHPTRQAVMAPVKMQSALDVPLWVHRKPSLESTLEVVHASLILAFTHGPVYYQAWKTYLRIVYEASGLPLPVLPTWRAIDEMLYSNVPLRTTPLRTVCSCPFKCLPTLYSILKEMLQSSERLRRLIAATCLTELHQEVQFSEMMNSDEAVVPQLSPAMLNEITAIRNNYYDAEFSYNATEVSFAPNVY</sequence>
<evidence type="ECO:0000256" key="13">
    <source>
        <dbReference type="ARBA" id="ARBA00022844"/>
    </source>
</evidence>
<dbReference type="CDD" id="cd00205">
    <property type="entry name" value="rhv_like"/>
    <property type="match status" value="2"/>
</dbReference>
<evidence type="ECO:0000256" key="7">
    <source>
        <dbReference type="ARBA" id="ARBA00022695"/>
    </source>
</evidence>
<reference evidence="19" key="1">
    <citation type="submission" date="2021-08" db="EMBL/GenBank/DDBJ databases">
        <title>Mining and genetic analysis of wild giant panda gut virome.</title>
        <authorList>
            <person name="Lu X."/>
            <person name="Yang X.S."/>
            <person name="Zhang W."/>
        </authorList>
    </citation>
    <scope>NUCLEOTIDE SEQUENCE</scope>
    <source>
        <strain evidence="19">PPLV1</strain>
    </source>
</reference>
<evidence type="ECO:0000256" key="10">
    <source>
        <dbReference type="ARBA" id="ARBA00022806"/>
    </source>
</evidence>
<keyword evidence="11" id="KW-0788">Thiol protease</keyword>
<comment type="subcellular location">
    <subcellularLocation>
        <location evidence="1">Virion</location>
    </subcellularLocation>
</comment>
<dbReference type="GO" id="GO:0005198">
    <property type="term" value="F:structural molecule activity"/>
    <property type="evidence" value="ECO:0007669"/>
    <property type="project" value="InterPro"/>
</dbReference>
<evidence type="ECO:0000256" key="4">
    <source>
        <dbReference type="ARBA" id="ARBA00022561"/>
    </source>
</evidence>
<dbReference type="Pfam" id="PF00073">
    <property type="entry name" value="Rhv"/>
    <property type="match status" value="1"/>
</dbReference>
<dbReference type="GO" id="GO:0005524">
    <property type="term" value="F:ATP binding"/>
    <property type="evidence" value="ECO:0007669"/>
    <property type="project" value="UniProtKB-KW"/>
</dbReference>
<dbReference type="GO" id="GO:0006508">
    <property type="term" value="P:proteolysis"/>
    <property type="evidence" value="ECO:0007669"/>
    <property type="project" value="UniProtKB-KW"/>
</dbReference>
<dbReference type="GO" id="GO:0003724">
    <property type="term" value="F:RNA helicase activity"/>
    <property type="evidence" value="ECO:0007669"/>
    <property type="project" value="InterPro"/>
</dbReference>
<dbReference type="InterPro" id="IPR033703">
    <property type="entry name" value="Rhv-like"/>
</dbReference>
<dbReference type="Pfam" id="PF00910">
    <property type="entry name" value="RNA_helicase"/>
    <property type="match status" value="1"/>
</dbReference>
<dbReference type="Gene3D" id="2.60.120.20">
    <property type="match status" value="3"/>
</dbReference>
<dbReference type="Gene3D" id="2.40.10.10">
    <property type="entry name" value="Trypsin-like serine proteases"/>
    <property type="match status" value="2"/>
</dbReference>
<dbReference type="GO" id="GO:0006351">
    <property type="term" value="P:DNA-templated transcription"/>
    <property type="evidence" value="ECO:0007669"/>
    <property type="project" value="InterPro"/>
</dbReference>
<evidence type="ECO:0000256" key="11">
    <source>
        <dbReference type="ARBA" id="ARBA00022807"/>
    </source>
</evidence>
<keyword evidence="3" id="KW-0696">RNA-directed RNA polymerase</keyword>
<feature type="transmembrane region" description="Helical" evidence="15">
    <location>
        <begin position="2199"/>
        <end position="2217"/>
    </location>
</feature>
<dbReference type="GO" id="GO:0019028">
    <property type="term" value="C:viral capsid"/>
    <property type="evidence" value="ECO:0007669"/>
    <property type="project" value="UniProtKB-KW"/>
</dbReference>
<keyword evidence="13" id="KW-0946">Virion</keyword>
<keyword evidence="10" id="KW-0347">Helicase</keyword>
<feature type="domain" description="Picornavirus capsid" evidence="16">
    <location>
        <begin position="629"/>
        <end position="704"/>
    </location>
</feature>
<keyword evidence="4" id="KW-0167">Capsid protein</keyword>
<organism evidence="19">
    <name type="scientific">Giant panda Iflaviridae</name>
    <dbReference type="NCBI Taxonomy" id="2903093"/>
    <lineage>
        <taxon>Viruses</taxon>
        <taxon>Riboviria</taxon>
        <taxon>Orthornavirae</taxon>
        <taxon>Pisuviricota</taxon>
        <taxon>Pisoniviricetes</taxon>
        <taxon>Picornavirales</taxon>
        <taxon>Iflaviridae</taxon>
    </lineage>
</organism>
<name>A0A8K1ZLQ0_9VIRU</name>
<evidence type="ECO:0000256" key="15">
    <source>
        <dbReference type="SAM" id="Phobius"/>
    </source>
</evidence>
<feature type="domain" description="Helicase superfamily 3 single-stranded DNA/RNA virus" evidence="18">
    <location>
        <begin position="1460"/>
        <end position="1568"/>
    </location>
</feature>